<comment type="caution">
    <text evidence="2">The sequence shown here is derived from an EMBL/GenBank/DDBJ whole genome shotgun (WGS) entry which is preliminary data.</text>
</comment>
<dbReference type="CDD" id="cd04301">
    <property type="entry name" value="NAT_SF"/>
    <property type="match status" value="1"/>
</dbReference>
<dbReference type="EC" id="2.3.1.-" evidence="2"/>
<dbReference type="InterPro" id="IPR000182">
    <property type="entry name" value="GNAT_dom"/>
</dbReference>
<sequence length="110" mass="11899">MHFTYVLPVLPAGPQAVSVLDAGHHLVGCLEYQVCHVCRIGYVANIAVASHCQGQGLGRHALHTAMAPCGGYAWSTSRQSSEGRRFFAAMEEETEVAFPARGVRCSHMRS</sequence>
<keyword evidence="3" id="KW-1185">Reference proteome</keyword>
<name>A0ABV3M6F1_9ACTN</name>
<gene>
    <name evidence="2" type="ORF">AB0887_34920</name>
</gene>
<dbReference type="EMBL" id="JBEYRS010000022">
    <property type="protein sequence ID" value="MEW2367120.1"/>
    <property type="molecule type" value="Genomic_DNA"/>
</dbReference>
<dbReference type="SUPFAM" id="SSF55729">
    <property type="entry name" value="Acyl-CoA N-acyltransferases (Nat)"/>
    <property type="match status" value="1"/>
</dbReference>
<dbReference type="Proteomes" id="UP001553843">
    <property type="component" value="Unassembled WGS sequence"/>
</dbReference>
<evidence type="ECO:0000259" key="1">
    <source>
        <dbReference type="Pfam" id="PF00583"/>
    </source>
</evidence>
<dbReference type="Gene3D" id="3.40.630.30">
    <property type="match status" value="1"/>
</dbReference>
<keyword evidence="2" id="KW-0012">Acyltransferase</keyword>
<protein>
    <submittedName>
        <fullName evidence="2">GNAT family N-acetyltransferase</fullName>
        <ecNumber evidence="2">2.3.1.-</ecNumber>
    </submittedName>
</protein>
<reference evidence="2 3" key="1">
    <citation type="submission" date="2024-06" db="EMBL/GenBank/DDBJ databases">
        <title>The Natural Products Discovery Center: Release of the First 8490 Sequenced Strains for Exploring Actinobacteria Biosynthetic Diversity.</title>
        <authorList>
            <person name="Kalkreuter E."/>
            <person name="Kautsar S.A."/>
            <person name="Yang D."/>
            <person name="Bader C.D."/>
            <person name="Teijaro C.N."/>
            <person name="Fluegel L."/>
            <person name="Davis C.M."/>
            <person name="Simpson J.R."/>
            <person name="Lauterbach L."/>
            <person name="Steele A.D."/>
            <person name="Gui C."/>
            <person name="Meng S."/>
            <person name="Li G."/>
            <person name="Viehrig K."/>
            <person name="Ye F."/>
            <person name="Su P."/>
            <person name="Kiefer A.F."/>
            <person name="Nichols A."/>
            <person name="Cepeda A.J."/>
            <person name="Yan W."/>
            <person name="Fan B."/>
            <person name="Jiang Y."/>
            <person name="Adhikari A."/>
            <person name="Zheng C.-J."/>
            <person name="Schuster L."/>
            <person name="Cowan T.M."/>
            <person name="Smanski M.J."/>
            <person name="Chevrette M.G."/>
            <person name="De Carvalho L.P.S."/>
            <person name="Shen B."/>
        </authorList>
    </citation>
    <scope>NUCLEOTIDE SEQUENCE [LARGE SCALE GENOMIC DNA]</scope>
    <source>
        <strain evidence="2 3">NPDC047833</strain>
    </source>
</reference>
<organism evidence="2 3">
    <name type="scientific">Streptomyces huasconensis</name>
    <dbReference type="NCBI Taxonomy" id="1854574"/>
    <lineage>
        <taxon>Bacteria</taxon>
        <taxon>Bacillati</taxon>
        <taxon>Actinomycetota</taxon>
        <taxon>Actinomycetes</taxon>
        <taxon>Kitasatosporales</taxon>
        <taxon>Streptomycetaceae</taxon>
        <taxon>Streptomyces</taxon>
    </lineage>
</organism>
<feature type="domain" description="N-acetyltransferase" evidence="1">
    <location>
        <begin position="21"/>
        <end position="66"/>
    </location>
</feature>
<dbReference type="Pfam" id="PF00583">
    <property type="entry name" value="Acetyltransf_1"/>
    <property type="match status" value="1"/>
</dbReference>
<keyword evidence="2" id="KW-0808">Transferase</keyword>
<dbReference type="GO" id="GO:0016746">
    <property type="term" value="F:acyltransferase activity"/>
    <property type="evidence" value="ECO:0007669"/>
    <property type="project" value="UniProtKB-KW"/>
</dbReference>
<dbReference type="InterPro" id="IPR016181">
    <property type="entry name" value="Acyl_CoA_acyltransferase"/>
</dbReference>
<evidence type="ECO:0000313" key="2">
    <source>
        <dbReference type="EMBL" id="MEW2367120.1"/>
    </source>
</evidence>
<dbReference type="RefSeq" id="WP_127911722.1">
    <property type="nucleotide sequence ID" value="NZ_JBEYRR010000001.1"/>
</dbReference>
<accession>A0ABV3M6F1</accession>
<evidence type="ECO:0000313" key="3">
    <source>
        <dbReference type="Proteomes" id="UP001553843"/>
    </source>
</evidence>
<proteinExistence type="predicted"/>